<feature type="compositionally biased region" description="Low complexity" evidence="1">
    <location>
        <begin position="812"/>
        <end position="827"/>
    </location>
</feature>
<feature type="region of interest" description="Disordered" evidence="1">
    <location>
        <begin position="1"/>
        <end position="77"/>
    </location>
</feature>
<feature type="compositionally biased region" description="Low complexity" evidence="1">
    <location>
        <begin position="570"/>
        <end position="586"/>
    </location>
</feature>
<evidence type="ECO:0000313" key="2">
    <source>
        <dbReference type="EMBL" id="CAD6898798.1"/>
    </source>
</evidence>
<feature type="compositionally biased region" description="Basic and acidic residues" evidence="1">
    <location>
        <begin position="829"/>
        <end position="843"/>
    </location>
</feature>
<feature type="compositionally biased region" description="Low complexity" evidence="1">
    <location>
        <begin position="50"/>
        <end position="62"/>
    </location>
</feature>
<dbReference type="Gene3D" id="3.30.900.20">
    <property type="match status" value="1"/>
</dbReference>
<feature type="compositionally biased region" description="Low complexity" evidence="1">
    <location>
        <begin position="106"/>
        <end position="148"/>
    </location>
</feature>
<dbReference type="EMBL" id="CAJHJG010000173">
    <property type="protein sequence ID" value="CAD6898798.1"/>
    <property type="molecule type" value="Genomic_DNA"/>
</dbReference>
<sequence>MAACMHSPSPTSLHAPWKVAASPSSNHHPASKRSRSGASASPLKTQQDGLKSSSSSVPSEVLPKTRRPLATITPVNASRMTSKENVCTEEVLQLEAHVPFPRRTASPLLQLPSPPVSSSIQASPARSQTSTTSSTHRSPSSASSISSFFRPSTIHHPQARSPFALESALGQHRSERSGSSAASVSSAYSYSSAASHQSEDTPVCDPPTVELNMGTLTSYGRGELPPGVTPAFLVISVINHILFSRGALDMPLRLEPLLSAAPDVAGALETSRSRTQSFGSIHTGGGSRGRGKQNKLIVSLHKLHANLLSAFNAIYANGLAASFDHTSTLPSTSDARVSILISFGASPLSPKEHLHIALTLPDVPNHPASSARAPDTHAHQPVERPVQPTLPSNTRLISKSLTALQRKVLRFIVSEDSLQPEVFSTKLPNRMHVMLNVHRASEASIVFPASDAMATMTRAGEESVERQGTFFPPISAETDGIPNVAGDANVDADMSGLQVPKGWSFRRNARIPLEVIRLQDHLRHPFAEDNSNRGEGSSAAVSAREINPPWTTSFHSRSGSPCSTADEYRSCYSSTTSSSRLGSVSPTLPPVDDEDLLPQLPVYRDEDGIAAAAAEDMTVPPASQPHSHSQTFIHSAGSSTPTALPFAPSPLRRNDNGELAEENVSSPHSSGTNTNTDTDNSPHRPNLHSSPSLPRSLLLGGGPKSRLRGGFVLLRKTTSSTFPQPHLRASRGPRLSGASSLSLSFSAPSVGEDEGSLVRREDEEDGVGQLGRMRSQSALSMRGRAMQSGLSRSGRRSVPVHALVLDLRSNRASAGAGSEEQGSGAVSDGSERRALRGSQKGEEEQQEPQWWICDTVLSLK</sequence>
<organism evidence="2 3">
    <name type="scientific">Tilletia caries</name>
    <name type="common">wheat bunt fungus</name>
    <dbReference type="NCBI Taxonomy" id="13290"/>
    <lineage>
        <taxon>Eukaryota</taxon>
        <taxon>Fungi</taxon>
        <taxon>Dikarya</taxon>
        <taxon>Basidiomycota</taxon>
        <taxon>Ustilaginomycotina</taxon>
        <taxon>Exobasidiomycetes</taxon>
        <taxon>Tilletiales</taxon>
        <taxon>Tilletiaceae</taxon>
        <taxon>Tilletia</taxon>
    </lineage>
</organism>
<proteinExistence type="predicted"/>
<gene>
    <name evidence="2" type="ORF">JKIAZH3_G8406</name>
</gene>
<comment type="caution">
    <text evidence="2">The sequence shown here is derived from an EMBL/GenBank/DDBJ whole genome shotgun (WGS) entry which is preliminary data.</text>
</comment>
<name>A0ABN7IH62_9BASI</name>
<feature type="region of interest" description="Disordered" evidence="1">
    <location>
        <begin position="809"/>
        <end position="847"/>
    </location>
</feature>
<feature type="region of interest" description="Disordered" evidence="1">
    <location>
        <begin position="549"/>
        <end position="596"/>
    </location>
</feature>
<accession>A0ABN7IH62</accession>
<feature type="region of interest" description="Disordered" evidence="1">
    <location>
        <begin position="722"/>
        <end position="795"/>
    </location>
</feature>
<keyword evidence="3" id="KW-1185">Reference proteome</keyword>
<feature type="region of interest" description="Disordered" evidence="1">
    <location>
        <begin position="365"/>
        <end position="391"/>
    </location>
</feature>
<evidence type="ECO:0000256" key="1">
    <source>
        <dbReference type="SAM" id="MobiDB-lite"/>
    </source>
</evidence>
<feature type="region of interest" description="Disordered" evidence="1">
    <location>
        <begin position="105"/>
        <end position="148"/>
    </location>
</feature>
<feature type="compositionally biased region" description="Polar residues" evidence="1">
    <location>
        <begin position="549"/>
        <end position="563"/>
    </location>
</feature>
<feature type="region of interest" description="Disordered" evidence="1">
    <location>
        <begin position="619"/>
        <end position="704"/>
    </location>
</feature>
<feature type="compositionally biased region" description="Low complexity" evidence="1">
    <location>
        <begin position="730"/>
        <end position="749"/>
    </location>
</feature>
<reference evidence="2" key="1">
    <citation type="submission" date="2020-10" db="EMBL/GenBank/DDBJ databases">
        <authorList>
            <person name="Sedaghatjoo S."/>
        </authorList>
    </citation>
    <scope>NUCLEOTIDE SEQUENCE</scope>
    <source>
        <strain evidence="2">AZH3</strain>
    </source>
</reference>
<feature type="compositionally biased region" description="Low complexity" evidence="1">
    <location>
        <begin position="672"/>
        <end position="698"/>
    </location>
</feature>
<dbReference type="Proteomes" id="UP000836402">
    <property type="component" value="Unassembled WGS sequence"/>
</dbReference>
<protein>
    <submittedName>
        <fullName evidence="2">Uncharacterized protein</fullName>
    </submittedName>
</protein>
<feature type="compositionally biased region" description="Polar residues" evidence="1">
    <location>
        <begin position="624"/>
        <end position="642"/>
    </location>
</feature>
<evidence type="ECO:0000313" key="3">
    <source>
        <dbReference type="Proteomes" id="UP000836402"/>
    </source>
</evidence>
<dbReference type="InterPro" id="IPR053729">
    <property type="entry name" value="MAD2L1BP_domain_sf"/>
</dbReference>